<dbReference type="EMBL" id="SLWA01000001">
    <property type="protein sequence ID" value="TCN60515.1"/>
    <property type="molecule type" value="Genomic_DNA"/>
</dbReference>
<comment type="caution">
    <text evidence="1">The sequence shown here is derived from an EMBL/GenBank/DDBJ whole genome shotgun (WGS) entry which is preliminary data.</text>
</comment>
<reference evidence="1 2" key="1">
    <citation type="journal article" date="2015" name="Stand. Genomic Sci.">
        <title>Genomic Encyclopedia of Bacterial and Archaeal Type Strains, Phase III: the genomes of soil and plant-associated and newly described type strains.</title>
        <authorList>
            <person name="Whitman W.B."/>
            <person name="Woyke T."/>
            <person name="Klenk H.P."/>
            <person name="Zhou Y."/>
            <person name="Lilburn T.G."/>
            <person name="Beck B.J."/>
            <person name="De Vos P."/>
            <person name="Vandamme P."/>
            <person name="Eisen J.A."/>
            <person name="Garrity G."/>
            <person name="Hugenholtz P."/>
            <person name="Kyrpides N.C."/>
        </authorList>
    </citation>
    <scope>NUCLEOTIDE SEQUENCE [LARGE SCALE GENOMIC DNA]</scope>
    <source>
        <strain evidence="1 2">P5626</strain>
    </source>
</reference>
<name>A0ABY2B3D7_9FLAO</name>
<accession>A0ABY2B3D7</accession>
<evidence type="ECO:0000313" key="2">
    <source>
        <dbReference type="Proteomes" id="UP000295270"/>
    </source>
</evidence>
<protein>
    <submittedName>
        <fullName evidence="1">Uncharacterized protein</fullName>
    </submittedName>
</protein>
<organism evidence="1 2">
    <name type="scientific">Flavobacterium circumlabens</name>
    <dbReference type="NCBI Taxonomy" id="2133765"/>
    <lineage>
        <taxon>Bacteria</taxon>
        <taxon>Pseudomonadati</taxon>
        <taxon>Bacteroidota</taxon>
        <taxon>Flavobacteriia</taxon>
        <taxon>Flavobacteriales</taxon>
        <taxon>Flavobacteriaceae</taxon>
        <taxon>Flavobacterium</taxon>
    </lineage>
</organism>
<gene>
    <name evidence="1" type="ORF">EV142_10183</name>
</gene>
<keyword evidence="2" id="KW-1185">Reference proteome</keyword>
<evidence type="ECO:0000313" key="1">
    <source>
        <dbReference type="EMBL" id="TCN60515.1"/>
    </source>
</evidence>
<sequence>MSDKYVRMSNISNILIVFEPLVIKSLLFRYLNVNIDSQKVYFNDFMGSLSTNVFSIEHFTYFRGTKTTNLILDSII</sequence>
<dbReference type="Proteomes" id="UP000295270">
    <property type="component" value="Unassembled WGS sequence"/>
</dbReference>
<proteinExistence type="predicted"/>